<evidence type="ECO:0000256" key="1">
    <source>
        <dbReference type="ARBA" id="ARBA00000085"/>
    </source>
</evidence>
<evidence type="ECO:0000256" key="2">
    <source>
        <dbReference type="ARBA" id="ARBA00012438"/>
    </source>
</evidence>
<comment type="catalytic activity">
    <reaction evidence="1">
        <text>ATP + protein L-histidine = ADP + protein N-phospho-L-histidine.</text>
        <dbReference type="EC" id="2.7.13.3"/>
    </reaction>
</comment>
<dbReference type="EMBL" id="CP017603">
    <property type="protein sequence ID" value="AOY74931.1"/>
    <property type="molecule type" value="Genomic_DNA"/>
</dbReference>
<keyword evidence="5" id="KW-1133">Transmembrane helix</keyword>
<accession>A0AAC9WHU8</accession>
<evidence type="ECO:0000313" key="7">
    <source>
        <dbReference type="EMBL" id="AOY74931.1"/>
    </source>
</evidence>
<keyword evidence="8" id="KW-0808">Transferase</keyword>
<dbReference type="EC" id="2.7.13.3" evidence="2"/>
<keyword evidence="3 8" id="KW-0418">Kinase</keyword>
<dbReference type="PANTHER" id="PTHR43065">
    <property type="entry name" value="SENSOR HISTIDINE KINASE"/>
    <property type="match status" value="1"/>
</dbReference>
<dbReference type="InterPro" id="IPR036890">
    <property type="entry name" value="HATPase_C_sf"/>
</dbReference>
<sequence length="412" mass="47336">MKNFKKYLIFALAVAAFGEIYFYPFNSTLRFSAAIILLNLILLVNEKISPFFTCIFSGVAVFLQRSLLGMLFYSLTPQDVFFLHSPSIVYYIVYGILVSLLKVQKNKHCLIKTIIFLAFSDILSNTAEILIRQDKLLAPFLQIVILAGITRSVSAYLVFLFYKKQELSLVTREHRKKYAQLNLLVSSIQAEMFYLKKSTRDIENVMKKSYALYEEAKGDNALKEKTLNIALEIHEIKKDYYRVLKGFESFLANFEENGSMMLTDMFAIIRENTLRYLKENNLYISIAFHHEDNFQIQKYYHLFTILNNLIINAIDACEGKGKIQVLQKNHQNDILFQVIDNGGGIEEEILPYIFNPGFTTKYDEKSGTPSTGIGLSHVKSMVDELKGQINVIYEVEEGTIFEIVIPKQILIG</sequence>
<feature type="transmembrane region" description="Helical" evidence="5">
    <location>
        <begin position="81"/>
        <end position="101"/>
    </location>
</feature>
<feature type="domain" description="Histidine kinase" evidence="6">
    <location>
        <begin position="302"/>
        <end position="409"/>
    </location>
</feature>
<dbReference type="InterPro" id="IPR004358">
    <property type="entry name" value="Sig_transdc_His_kin-like_C"/>
</dbReference>
<evidence type="ECO:0000259" key="6">
    <source>
        <dbReference type="PROSITE" id="PS50109"/>
    </source>
</evidence>
<reference evidence="8 10" key="2">
    <citation type="submission" date="2017-03" db="EMBL/GenBank/DDBJ databases">
        <title>Complete sequence of Clostridium formicaceticum DSM 92.</title>
        <authorList>
            <person name="Poehlein A."/>
            <person name="Karl M."/>
            <person name="Bengelsdorf F.R."/>
            <person name="Duerre P."/>
            <person name="Daniel R."/>
        </authorList>
    </citation>
    <scope>NUCLEOTIDE SEQUENCE [LARGE SCALE GENOMIC DNA]</scope>
    <source>
        <strain evidence="8 10">DSM 92</strain>
    </source>
</reference>
<evidence type="ECO:0000256" key="3">
    <source>
        <dbReference type="ARBA" id="ARBA00022777"/>
    </source>
</evidence>
<keyword evidence="4" id="KW-0902">Two-component regulatory system</keyword>
<reference evidence="7 9" key="1">
    <citation type="submission" date="2016-10" db="EMBL/GenBank/DDBJ databases">
        <title>Complete Genome Sequence of Acetogen Clostridium formicoaceticum ATCC 27076.</title>
        <authorList>
            <person name="Bao T."/>
            <person name="Cheng C."/>
            <person name="Zhao J."/>
            <person name="Yang S.-T."/>
            <person name="Wang J."/>
            <person name="Wang M."/>
        </authorList>
    </citation>
    <scope>NUCLEOTIDE SEQUENCE [LARGE SCALE GENOMIC DNA]</scope>
    <source>
        <strain evidence="7 9">ATCC 27076</strain>
    </source>
</reference>
<dbReference type="GO" id="GO:0004673">
    <property type="term" value="F:protein histidine kinase activity"/>
    <property type="evidence" value="ECO:0007669"/>
    <property type="project" value="UniProtKB-EC"/>
</dbReference>
<dbReference type="SUPFAM" id="SSF55874">
    <property type="entry name" value="ATPase domain of HSP90 chaperone/DNA topoisomerase II/histidine kinase"/>
    <property type="match status" value="1"/>
</dbReference>
<dbReference type="GO" id="GO:0000160">
    <property type="term" value="P:phosphorelay signal transduction system"/>
    <property type="evidence" value="ECO:0007669"/>
    <property type="project" value="UniProtKB-KW"/>
</dbReference>
<dbReference type="CDD" id="cd00075">
    <property type="entry name" value="HATPase"/>
    <property type="match status" value="1"/>
</dbReference>
<evidence type="ECO:0000256" key="5">
    <source>
        <dbReference type="SAM" id="Phobius"/>
    </source>
</evidence>
<protein>
    <recommendedName>
        <fullName evidence="2">histidine kinase</fullName>
        <ecNumber evidence="2">2.7.13.3</ecNumber>
    </recommendedName>
</protein>
<keyword evidence="9" id="KW-1185">Reference proteome</keyword>
<evidence type="ECO:0000313" key="8">
    <source>
        <dbReference type="EMBL" id="ARE89338.1"/>
    </source>
</evidence>
<name>A0AAC9WHU8_9CLOT</name>
<feature type="transmembrane region" description="Helical" evidence="5">
    <location>
        <begin position="137"/>
        <end position="162"/>
    </location>
</feature>
<evidence type="ECO:0000313" key="10">
    <source>
        <dbReference type="Proteomes" id="UP000192478"/>
    </source>
</evidence>
<dbReference type="PRINTS" id="PR00344">
    <property type="entry name" value="BCTRLSENSOR"/>
</dbReference>
<keyword evidence="5" id="KW-0812">Transmembrane</keyword>
<organism evidence="8 10">
    <name type="scientific">Clostridium formicaceticum</name>
    <dbReference type="NCBI Taxonomy" id="1497"/>
    <lineage>
        <taxon>Bacteria</taxon>
        <taxon>Bacillati</taxon>
        <taxon>Bacillota</taxon>
        <taxon>Clostridia</taxon>
        <taxon>Eubacteriales</taxon>
        <taxon>Clostridiaceae</taxon>
        <taxon>Clostridium</taxon>
    </lineage>
</organism>
<dbReference type="InterPro" id="IPR003594">
    <property type="entry name" value="HATPase_dom"/>
</dbReference>
<evidence type="ECO:0000256" key="4">
    <source>
        <dbReference type="ARBA" id="ARBA00023012"/>
    </source>
</evidence>
<dbReference type="InterPro" id="IPR005467">
    <property type="entry name" value="His_kinase_dom"/>
</dbReference>
<dbReference type="RefSeq" id="WP_070963991.1">
    <property type="nucleotide sequence ID" value="NZ_CP017603.1"/>
</dbReference>
<dbReference type="Proteomes" id="UP000177894">
    <property type="component" value="Chromosome"/>
</dbReference>
<keyword evidence="5" id="KW-0472">Membrane</keyword>
<dbReference type="Proteomes" id="UP000192478">
    <property type="component" value="Chromosome"/>
</dbReference>
<dbReference type="KEGG" id="cfm:BJL90_02520"/>
<feature type="transmembrane region" description="Helical" evidence="5">
    <location>
        <begin position="51"/>
        <end position="75"/>
    </location>
</feature>
<gene>
    <name evidence="8" type="primary">glnK</name>
    <name evidence="7" type="ORF">BJL90_02520</name>
    <name evidence="8" type="ORF">CLFO_37450</name>
</gene>
<dbReference type="Gene3D" id="3.30.565.10">
    <property type="entry name" value="Histidine kinase-like ATPase, C-terminal domain"/>
    <property type="match status" value="1"/>
</dbReference>
<proteinExistence type="predicted"/>
<dbReference type="SMART" id="SM00387">
    <property type="entry name" value="HATPase_c"/>
    <property type="match status" value="1"/>
</dbReference>
<evidence type="ECO:0000313" key="9">
    <source>
        <dbReference type="Proteomes" id="UP000177894"/>
    </source>
</evidence>
<dbReference type="PROSITE" id="PS50109">
    <property type="entry name" value="HIS_KIN"/>
    <property type="match status" value="1"/>
</dbReference>
<dbReference type="EMBL" id="CP020559">
    <property type="protein sequence ID" value="ARE89338.1"/>
    <property type="molecule type" value="Genomic_DNA"/>
</dbReference>
<dbReference type="Pfam" id="PF02518">
    <property type="entry name" value="HATPase_c"/>
    <property type="match status" value="1"/>
</dbReference>
<feature type="transmembrane region" description="Helical" evidence="5">
    <location>
        <begin position="28"/>
        <end position="44"/>
    </location>
</feature>
<dbReference type="AlphaFoldDB" id="A0AAC9WHU8"/>
<feature type="transmembrane region" description="Helical" evidence="5">
    <location>
        <begin position="113"/>
        <end position="131"/>
    </location>
</feature>